<sequence>MKQAPRASFLVENLNSSLRNYFTLLTHLGTPNLGHLQFFLNHRQFMSRALST</sequence>
<proteinExistence type="predicted"/>
<dbReference type="EMBL" id="CP000843">
    <property type="protein sequence ID" value="ABW33102.1"/>
    <property type="molecule type" value="Genomic_DNA"/>
</dbReference>
<dbReference type="KEGG" id="amr:AM1_F0082"/>
<evidence type="ECO:0000313" key="1">
    <source>
        <dbReference type="EMBL" id="ABW33102.1"/>
    </source>
</evidence>
<accession>A8ZQ63</accession>
<dbReference type="HOGENOM" id="CLU_3075607_0_0_3"/>
<keyword evidence="1" id="KW-0614">Plasmid</keyword>
<dbReference type="Proteomes" id="UP000000268">
    <property type="component" value="Plasmid pREB6"/>
</dbReference>
<name>A8ZQ63_ACAM1</name>
<organism evidence="1 2">
    <name type="scientific">Acaryochloris marina (strain MBIC 11017)</name>
    <dbReference type="NCBI Taxonomy" id="329726"/>
    <lineage>
        <taxon>Bacteria</taxon>
        <taxon>Bacillati</taxon>
        <taxon>Cyanobacteriota</taxon>
        <taxon>Cyanophyceae</taxon>
        <taxon>Acaryochloridales</taxon>
        <taxon>Acaryochloridaceae</taxon>
        <taxon>Acaryochloris</taxon>
    </lineage>
</organism>
<reference evidence="1 2" key="1">
    <citation type="journal article" date="2008" name="Proc. Natl. Acad. Sci. U.S.A.">
        <title>Niche adaptation and genome expansion in the chlorophyll d-producing cyanobacterium Acaryochloris marina.</title>
        <authorList>
            <person name="Swingley W.D."/>
            <person name="Chen M."/>
            <person name="Cheung P.C."/>
            <person name="Conrad A.L."/>
            <person name="Dejesa L.C."/>
            <person name="Hao J."/>
            <person name="Honchak B.M."/>
            <person name="Karbach L.E."/>
            <person name="Kurdoglu A."/>
            <person name="Lahiri S."/>
            <person name="Mastrian S.D."/>
            <person name="Miyashita H."/>
            <person name="Page L."/>
            <person name="Ramakrishna P."/>
            <person name="Satoh S."/>
            <person name="Sattley W.M."/>
            <person name="Shimada Y."/>
            <person name="Taylor H.L."/>
            <person name="Tomo T."/>
            <person name="Tsuchiya T."/>
            <person name="Wang Z.T."/>
            <person name="Raymond J."/>
            <person name="Mimuro M."/>
            <person name="Blankenship R.E."/>
            <person name="Touchman J.W."/>
        </authorList>
    </citation>
    <scope>NUCLEOTIDE SEQUENCE [LARGE SCALE GENOMIC DNA]</scope>
    <source>
        <strain evidence="2">MBIC 11017</strain>
        <plasmid evidence="2">Plasmid pREB6</plasmid>
    </source>
</reference>
<geneLocation type="plasmid" evidence="1 2">
    <name>pREB6</name>
</geneLocation>
<evidence type="ECO:0000313" key="2">
    <source>
        <dbReference type="Proteomes" id="UP000000268"/>
    </source>
</evidence>
<protein>
    <submittedName>
        <fullName evidence="1">Uncharacterized protein</fullName>
    </submittedName>
</protein>
<keyword evidence="2" id="KW-1185">Reference proteome</keyword>
<gene>
    <name evidence="1" type="ordered locus">AM1_F0082</name>
</gene>
<dbReference type="AlphaFoldDB" id="A8ZQ63"/>